<dbReference type="GO" id="GO:0005739">
    <property type="term" value="C:mitochondrion"/>
    <property type="evidence" value="ECO:0007669"/>
    <property type="project" value="TreeGrafter"/>
</dbReference>
<organism evidence="4">
    <name type="scientific">Schistocephalus solidus</name>
    <name type="common">Tapeworm</name>
    <dbReference type="NCBI Taxonomy" id="70667"/>
    <lineage>
        <taxon>Eukaryota</taxon>
        <taxon>Metazoa</taxon>
        <taxon>Spiralia</taxon>
        <taxon>Lophotrochozoa</taxon>
        <taxon>Platyhelminthes</taxon>
        <taxon>Cestoda</taxon>
        <taxon>Eucestoda</taxon>
        <taxon>Diphyllobothriidea</taxon>
        <taxon>Diphyllobothriidae</taxon>
        <taxon>Schistocephalus</taxon>
    </lineage>
</organism>
<feature type="region of interest" description="Disordered" evidence="3">
    <location>
        <begin position="34"/>
        <end position="56"/>
    </location>
</feature>
<evidence type="ECO:0000313" key="4">
    <source>
        <dbReference type="EMBL" id="JAP46354.1"/>
    </source>
</evidence>
<dbReference type="InterPro" id="IPR038538">
    <property type="entry name" value="MTERF_sf"/>
</dbReference>
<name>A0A0X3P305_SCHSO</name>
<dbReference type="AlphaFoldDB" id="A0A0X3P305"/>
<dbReference type="PANTHER" id="PTHR13068">
    <property type="entry name" value="CGI-12 PROTEIN-RELATED"/>
    <property type="match status" value="1"/>
</dbReference>
<dbReference type="GO" id="GO:0061668">
    <property type="term" value="P:mitochondrial ribosome assembly"/>
    <property type="evidence" value="ECO:0007669"/>
    <property type="project" value="TreeGrafter"/>
</dbReference>
<accession>A0A0X3P305</accession>
<evidence type="ECO:0000256" key="3">
    <source>
        <dbReference type="SAM" id="MobiDB-lite"/>
    </source>
</evidence>
<evidence type="ECO:0000256" key="1">
    <source>
        <dbReference type="ARBA" id="ARBA00007692"/>
    </source>
</evidence>
<dbReference type="SMART" id="SM00733">
    <property type="entry name" value="Mterf"/>
    <property type="match status" value="3"/>
</dbReference>
<reference evidence="4" key="1">
    <citation type="submission" date="2016-01" db="EMBL/GenBank/DDBJ databases">
        <title>Reference transcriptome for the parasite Schistocephalus solidus: insights into the molecular evolution of parasitism.</title>
        <authorList>
            <person name="Hebert F.O."/>
            <person name="Grambauer S."/>
            <person name="Barber I."/>
            <person name="Landry C.R."/>
            <person name="Aubin-Horth N."/>
        </authorList>
    </citation>
    <scope>NUCLEOTIDE SEQUENCE</scope>
</reference>
<comment type="similarity">
    <text evidence="1">Belongs to the mTERF family.</text>
</comment>
<dbReference type="GO" id="GO:0006390">
    <property type="term" value="P:mitochondrial transcription"/>
    <property type="evidence" value="ECO:0007669"/>
    <property type="project" value="TreeGrafter"/>
</dbReference>
<dbReference type="PANTHER" id="PTHR13068:SF112">
    <property type="entry name" value="TRANSCRIPTION TERMINATION FACTOR 3, MITOCHONDRIAL"/>
    <property type="match status" value="1"/>
</dbReference>
<dbReference type="Pfam" id="PF02536">
    <property type="entry name" value="mTERF"/>
    <property type="match status" value="1"/>
</dbReference>
<gene>
    <name evidence="4" type="primary">MTEF3</name>
    <name evidence="4" type="ORF">TR116280</name>
</gene>
<dbReference type="GO" id="GO:0003676">
    <property type="term" value="F:nucleic acid binding"/>
    <property type="evidence" value="ECO:0007669"/>
    <property type="project" value="InterPro"/>
</dbReference>
<dbReference type="EMBL" id="GEEE01021162">
    <property type="protein sequence ID" value="JAP42063.1"/>
    <property type="molecule type" value="Transcribed_RNA"/>
</dbReference>
<dbReference type="Gene3D" id="1.25.70.10">
    <property type="entry name" value="Transcription termination factor 3, mitochondrial"/>
    <property type="match status" value="1"/>
</dbReference>
<sequence>MISSVPLACASRRGIPAAVRRLLSIETGRRRHSRVGSHKFSPTVMSSKCPPPSSTLQSLSSFQEADDLNAPDPTRYCQNFDVRSSVSILESWIERLDIDKQRPSLQESHNLACLVPNNYCLQKLVQLGADLSKMENIPGVANMLVKADFDKMIAPKLWILSDRGFELSQIARLISAFPKIFKLSEEELISRISYFTTRGFTQEQVVSFLTTQPQILSMESVEVDRKLRALVDVFRFKDSEVHAVVIGASACIVQPLINTKDVFVVMTKMLGFSLPVTREMMVKCPRLIITSRRVLCENFYHLNSRLNLSLDVIAKSPKALTSCPRILTERTNFLVHCKLFQPDGRRPLYTPLDSVVDCDDKTFCRRFAQSKGDLFDAYLKTL</sequence>
<evidence type="ECO:0000256" key="2">
    <source>
        <dbReference type="ARBA" id="ARBA00022946"/>
    </source>
</evidence>
<keyword evidence="2" id="KW-0809">Transit peptide</keyword>
<dbReference type="InterPro" id="IPR003690">
    <property type="entry name" value="MTERF"/>
</dbReference>
<proteinExistence type="inferred from homology"/>
<dbReference type="EMBL" id="GEEE01015729">
    <property type="protein sequence ID" value="JAP47496.1"/>
    <property type="molecule type" value="Transcribed_RNA"/>
</dbReference>
<dbReference type="EMBL" id="GEEE01016871">
    <property type="protein sequence ID" value="JAP46354.1"/>
    <property type="molecule type" value="Transcribed_RNA"/>
</dbReference>
<protein>
    <submittedName>
        <fullName evidence="4">Transcription termination factor 3</fullName>
    </submittedName>
</protein>